<evidence type="ECO:0000256" key="1">
    <source>
        <dbReference type="SAM" id="MobiDB-lite"/>
    </source>
</evidence>
<keyword evidence="2" id="KW-0732">Signal</keyword>
<accession>A0A7S2EMM6</accession>
<organism evidence="3">
    <name type="scientific">Trieres chinensis</name>
    <name type="common">Marine centric diatom</name>
    <name type="synonym">Odontella sinensis</name>
    <dbReference type="NCBI Taxonomy" id="1514140"/>
    <lineage>
        <taxon>Eukaryota</taxon>
        <taxon>Sar</taxon>
        <taxon>Stramenopiles</taxon>
        <taxon>Ochrophyta</taxon>
        <taxon>Bacillariophyta</taxon>
        <taxon>Mediophyceae</taxon>
        <taxon>Biddulphiophycidae</taxon>
        <taxon>Eupodiscales</taxon>
        <taxon>Parodontellaceae</taxon>
        <taxon>Trieres</taxon>
    </lineage>
</organism>
<evidence type="ECO:0000256" key="2">
    <source>
        <dbReference type="SAM" id="SignalP"/>
    </source>
</evidence>
<feature type="region of interest" description="Disordered" evidence="1">
    <location>
        <begin position="141"/>
        <end position="163"/>
    </location>
</feature>
<protein>
    <recommendedName>
        <fullName evidence="4">Cathepsin propeptide inhibitor domain-containing protein</fullName>
    </recommendedName>
</protein>
<evidence type="ECO:0000313" key="3">
    <source>
        <dbReference type="EMBL" id="CAD9344385.1"/>
    </source>
</evidence>
<dbReference type="EMBL" id="HBGO01021856">
    <property type="protein sequence ID" value="CAD9344385.1"/>
    <property type="molecule type" value="Transcribed_RNA"/>
</dbReference>
<gene>
    <name evidence="3" type="ORF">OSIN01602_LOCUS12555</name>
</gene>
<evidence type="ECO:0008006" key="4">
    <source>
        <dbReference type="Google" id="ProtNLM"/>
    </source>
</evidence>
<proteinExistence type="predicted"/>
<name>A0A7S2EMM6_TRICV</name>
<feature type="signal peptide" evidence="2">
    <location>
        <begin position="1"/>
        <end position="15"/>
    </location>
</feature>
<dbReference type="AlphaFoldDB" id="A0A7S2EMM6"/>
<sequence length="163" mass="18310">MKAIACVLLAASCSAFIPEYRSGSCSAGKIDMVGGRGWENGNYLESLGGDDDDQKEANEKYEEFHQSRQAFLERQKKIMDTEQGKRFMQQRMQQESDQRMTPEWDGMMMEGVEQTMGVVEGGEGFEFGSGGGSRMRNLMMKSGQMQANKRKQEGGMNDEDQTE</sequence>
<reference evidence="3" key="1">
    <citation type="submission" date="2021-01" db="EMBL/GenBank/DDBJ databases">
        <authorList>
            <person name="Corre E."/>
            <person name="Pelletier E."/>
            <person name="Niang G."/>
            <person name="Scheremetjew M."/>
            <person name="Finn R."/>
            <person name="Kale V."/>
            <person name="Holt S."/>
            <person name="Cochrane G."/>
            <person name="Meng A."/>
            <person name="Brown T."/>
            <person name="Cohen L."/>
        </authorList>
    </citation>
    <scope>NUCLEOTIDE SEQUENCE</scope>
    <source>
        <strain evidence="3">Grunow 1884</strain>
    </source>
</reference>
<feature type="chain" id="PRO_5030975204" description="Cathepsin propeptide inhibitor domain-containing protein" evidence="2">
    <location>
        <begin position="16"/>
        <end position="163"/>
    </location>
</feature>